<dbReference type="SMART" id="SM00125">
    <property type="entry name" value="IL1"/>
    <property type="match status" value="1"/>
</dbReference>
<evidence type="ECO:0000256" key="9">
    <source>
        <dbReference type="ARBA" id="ARBA00023198"/>
    </source>
</evidence>
<evidence type="ECO:0000256" key="11">
    <source>
        <dbReference type="ARBA" id="ARBA00023246"/>
    </source>
</evidence>
<dbReference type="InParanoid" id="A0A667Z9N5"/>
<reference evidence="13" key="1">
    <citation type="submission" date="2019-06" db="EMBL/GenBank/DDBJ databases">
        <authorList>
            <consortium name="Wellcome Sanger Institute Data Sharing"/>
        </authorList>
    </citation>
    <scope>NUCLEOTIDE SEQUENCE [LARGE SCALE GENOMIC DNA]</scope>
</reference>
<evidence type="ECO:0000256" key="3">
    <source>
        <dbReference type="ARBA" id="ARBA00004550"/>
    </source>
</evidence>
<evidence type="ECO:0000256" key="6">
    <source>
        <dbReference type="ARBA" id="ARBA00022514"/>
    </source>
</evidence>
<evidence type="ECO:0000256" key="4">
    <source>
        <dbReference type="ARBA" id="ARBA00010448"/>
    </source>
</evidence>
<evidence type="ECO:0000256" key="8">
    <source>
        <dbReference type="ARBA" id="ARBA00022620"/>
    </source>
</evidence>
<accession>A0A667Z9N5</accession>
<keyword evidence="11" id="KW-0497">Mitogen</keyword>
<dbReference type="Proteomes" id="UP000472263">
    <property type="component" value="Chromosome 12"/>
</dbReference>
<dbReference type="GO" id="GO:0051781">
    <property type="term" value="P:positive regulation of cell division"/>
    <property type="evidence" value="ECO:0007669"/>
    <property type="project" value="UniProtKB-KW"/>
</dbReference>
<dbReference type="GO" id="GO:0048246">
    <property type="term" value="P:macrophage chemotaxis"/>
    <property type="evidence" value="ECO:0007669"/>
    <property type="project" value="TreeGrafter"/>
</dbReference>
<reference evidence="13" key="2">
    <citation type="submission" date="2025-08" db="UniProtKB">
        <authorList>
            <consortium name="Ensembl"/>
        </authorList>
    </citation>
    <scope>IDENTIFICATION</scope>
</reference>
<dbReference type="GO" id="GO:1901222">
    <property type="term" value="P:regulation of non-canonical NF-kappaB signal transduction"/>
    <property type="evidence" value="ECO:0007669"/>
    <property type="project" value="TreeGrafter"/>
</dbReference>
<evidence type="ECO:0000256" key="1">
    <source>
        <dbReference type="ARBA" id="ARBA00004371"/>
    </source>
</evidence>
<name>A0A667Z9N5_9TELE</name>
<evidence type="ECO:0000256" key="10">
    <source>
        <dbReference type="ARBA" id="ARBA00023228"/>
    </source>
</evidence>
<organism evidence="13 14">
    <name type="scientific">Myripristis murdjan</name>
    <name type="common">pinecone soldierfish</name>
    <dbReference type="NCBI Taxonomy" id="586833"/>
    <lineage>
        <taxon>Eukaryota</taxon>
        <taxon>Metazoa</taxon>
        <taxon>Chordata</taxon>
        <taxon>Craniata</taxon>
        <taxon>Vertebrata</taxon>
        <taxon>Euteleostomi</taxon>
        <taxon>Actinopterygii</taxon>
        <taxon>Neopterygii</taxon>
        <taxon>Teleostei</taxon>
        <taxon>Neoteleostei</taxon>
        <taxon>Acanthomorphata</taxon>
        <taxon>Holocentriformes</taxon>
        <taxon>Holocentridae</taxon>
        <taxon>Myripristis</taxon>
    </lineage>
</organism>
<dbReference type="PRINTS" id="PR01359">
    <property type="entry name" value="INTRLEUKIN1B"/>
</dbReference>
<dbReference type="GO" id="GO:0005125">
    <property type="term" value="F:cytokine activity"/>
    <property type="evidence" value="ECO:0007669"/>
    <property type="project" value="UniProtKB-UniRule"/>
</dbReference>
<dbReference type="GO" id="GO:0005829">
    <property type="term" value="C:cytosol"/>
    <property type="evidence" value="ECO:0007669"/>
    <property type="project" value="UniProtKB-SubCell"/>
</dbReference>
<evidence type="ECO:0000313" key="14">
    <source>
        <dbReference type="Proteomes" id="UP000472263"/>
    </source>
</evidence>
<dbReference type="SUPFAM" id="SSF50353">
    <property type="entry name" value="Cytokine"/>
    <property type="match status" value="1"/>
</dbReference>
<dbReference type="GO" id="GO:0010628">
    <property type="term" value="P:positive regulation of gene expression"/>
    <property type="evidence" value="ECO:0007669"/>
    <property type="project" value="TreeGrafter"/>
</dbReference>
<dbReference type="PANTHER" id="PTHR10078:SF30">
    <property type="entry name" value="INTERLEUKIN-1 BETA"/>
    <property type="match status" value="1"/>
</dbReference>
<dbReference type="GeneTree" id="ENSGT00940000170783"/>
<comment type="subcellular location">
    <subcellularLocation>
        <location evidence="2">Cytoplasm</location>
        <location evidence="2">Cytosol</location>
    </subcellularLocation>
    <subcellularLocation>
        <location evidence="1">Lysosome</location>
    </subcellularLocation>
    <subcellularLocation>
        <location evidence="3">Secreted</location>
        <location evidence="3">Extracellular exosome</location>
    </subcellularLocation>
</comment>
<reference evidence="13" key="3">
    <citation type="submission" date="2025-09" db="UniProtKB">
        <authorList>
            <consortium name="Ensembl"/>
        </authorList>
    </citation>
    <scope>IDENTIFICATION</scope>
</reference>
<protein>
    <recommendedName>
        <fullName evidence="12">Interleukin-1</fullName>
    </recommendedName>
</protein>
<keyword evidence="14" id="KW-1185">Reference proteome</keyword>
<keyword evidence="9" id="KW-0395">Inflammatory response</keyword>
<dbReference type="PANTHER" id="PTHR10078">
    <property type="entry name" value="INTERLEUKIN-1 FAMILY MEMBER"/>
    <property type="match status" value="1"/>
</dbReference>
<sequence>MSYFCPTSAQGLHEEQSDISPRINMVVSQRPKSMRHLATLILVPSRMKKILHVTDEQLCSMIMDSPVEASKELQDLTKCEKRSRFQRVSSARQCTLCDTSQKDLVKPAEDLKLLAITLKGGSRYQKVNFKVFEYISRHQPVDTQAVTLSITNSNWYISCSMEEDEAALHLESCSEEDLKVVSTDGNMDRFLFYKRNTGISMTTFESVKYSGWFIGTCDVENQPLGLHKEDSNSHCTTFTAL</sequence>
<dbReference type="GO" id="GO:0005615">
    <property type="term" value="C:extracellular space"/>
    <property type="evidence" value="ECO:0007669"/>
    <property type="project" value="UniProtKB-KW"/>
</dbReference>
<dbReference type="PRINTS" id="PR01357">
    <property type="entry name" value="INTRLEUKN1AB"/>
</dbReference>
<evidence type="ECO:0000313" key="13">
    <source>
        <dbReference type="Ensembl" id="ENSMMDP00005035323.1"/>
    </source>
</evidence>
<dbReference type="AlphaFoldDB" id="A0A667Z9N5"/>
<dbReference type="GO" id="GO:0005764">
    <property type="term" value="C:lysosome"/>
    <property type="evidence" value="ECO:0007669"/>
    <property type="project" value="UniProtKB-SubCell"/>
</dbReference>
<evidence type="ECO:0000256" key="2">
    <source>
        <dbReference type="ARBA" id="ARBA00004514"/>
    </source>
</evidence>
<keyword evidence="6" id="KW-0202">Cytokine</keyword>
<dbReference type="Pfam" id="PF00340">
    <property type="entry name" value="IL1"/>
    <property type="match status" value="1"/>
</dbReference>
<dbReference type="GO" id="GO:0071222">
    <property type="term" value="P:cellular response to lipopolysaccharide"/>
    <property type="evidence" value="ECO:0007669"/>
    <property type="project" value="TreeGrafter"/>
</dbReference>
<dbReference type="Gene3D" id="2.80.10.50">
    <property type="match status" value="1"/>
</dbReference>
<evidence type="ECO:0000256" key="5">
    <source>
        <dbReference type="ARBA" id="ARBA00022490"/>
    </source>
</evidence>
<dbReference type="GO" id="GO:0019221">
    <property type="term" value="P:cytokine-mediated signaling pathway"/>
    <property type="evidence" value="ECO:0007669"/>
    <property type="project" value="TreeGrafter"/>
</dbReference>
<keyword evidence="10" id="KW-0458">Lysosome</keyword>
<dbReference type="InterPro" id="IPR008996">
    <property type="entry name" value="IL1/FGF"/>
</dbReference>
<keyword evidence="5" id="KW-0963">Cytoplasm</keyword>
<comment type="similarity">
    <text evidence="4 12">Belongs to the IL-1 family.</text>
</comment>
<proteinExistence type="inferred from homology"/>
<dbReference type="GO" id="GO:0042119">
    <property type="term" value="P:neutrophil activation"/>
    <property type="evidence" value="ECO:0007669"/>
    <property type="project" value="TreeGrafter"/>
</dbReference>
<evidence type="ECO:0000256" key="7">
    <source>
        <dbReference type="ARBA" id="ARBA00022525"/>
    </source>
</evidence>
<dbReference type="InterPro" id="IPR000975">
    <property type="entry name" value="IL-1_fam"/>
</dbReference>
<keyword evidence="7 12" id="KW-0964">Secreted</keyword>
<gene>
    <name evidence="13" type="primary">il1b</name>
</gene>
<dbReference type="GO" id="GO:0006955">
    <property type="term" value="P:immune response"/>
    <property type="evidence" value="ECO:0007669"/>
    <property type="project" value="InterPro"/>
</dbReference>
<dbReference type="PRINTS" id="PR00264">
    <property type="entry name" value="INTERLEUKIN1"/>
</dbReference>
<dbReference type="Ensembl" id="ENSMMDT00005036097.1">
    <property type="protein sequence ID" value="ENSMMDP00005035323.1"/>
    <property type="gene ID" value="ENSMMDG00005016592.1"/>
</dbReference>
<dbReference type="GO" id="GO:0001660">
    <property type="term" value="P:fever generation"/>
    <property type="evidence" value="ECO:0007669"/>
    <property type="project" value="UniProtKB-KW"/>
</dbReference>
<evidence type="ECO:0000256" key="12">
    <source>
        <dbReference type="RuleBase" id="RU003753"/>
    </source>
</evidence>
<dbReference type="GO" id="GO:0005149">
    <property type="term" value="F:interleukin-1 receptor binding"/>
    <property type="evidence" value="ECO:0007669"/>
    <property type="project" value="UniProtKB-UniRule"/>
</dbReference>
<keyword evidence="8" id="KW-0666">Pyrogen</keyword>